<reference evidence="4" key="1">
    <citation type="submission" date="2024-05" db="EMBL/GenBank/DDBJ databases">
        <authorList>
            <person name="Jung D.-H."/>
        </authorList>
    </citation>
    <scope>NUCLEOTIDE SEQUENCE</scope>
    <source>
        <strain evidence="4">JA-25</strain>
    </source>
</reference>
<evidence type="ECO:0000256" key="1">
    <source>
        <dbReference type="ARBA" id="ARBA00022603"/>
    </source>
</evidence>
<comment type="caution">
    <text evidence="4">The sequence shown here is derived from an EMBL/GenBank/DDBJ whole genome shotgun (WGS) entry which is preliminary data.</text>
</comment>
<keyword evidence="5" id="KW-1185">Reference proteome</keyword>
<dbReference type="Gene3D" id="3.40.50.150">
    <property type="entry name" value="Vaccinia Virus protein VP39"/>
    <property type="match status" value="1"/>
</dbReference>
<accession>A0ABX0QGA2</accession>
<proteinExistence type="predicted"/>
<protein>
    <submittedName>
        <fullName evidence="4">SAM-dependent methyltransferase</fullName>
    </submittedName>
</protein>
<evidence type="ECO:0000313" key="5">
    <source>
        <dbReference type="Proteomes" id="UP000606008"/>
    </source>
</evidence>
<dbReference type="PANTHER" id="PTHR43167:SF1">
    <property type="entry name" value="PUTATIVE (AFU_ORTHOLOGUE AFUA_6G01830)-RELATED"/>
    <property type="match status" value="1"/>
</dbReference>
<dbReference type="GO" id="GO:0032259">
    <property type="term" value="P:methylation"/>
    <property type="evidence" value="ECO:0007669"/>
    <property type="project" value="UniProtKB-KW"/>
</dbReference>
<sequence>MYTDTVNTLPDRFSAIELASKSIRFSMPSDLQTGALLKTLVGSKPKARVLEIGTGTGLATAWLLAGMDADSSLLSIDNDATYQAVADNILGDDTRLQLLCTDAGTWLENEKQTQQFDLIFADAWPGKYANLDAALGTLSAGGMYVIDDMLPQPNWPEGHAEKVDKLVADLESRDDLQLVKLAWSTGILIATKK</sequence>
<evidence type="ECO:0000256" key="3">
    <source>
        <dbReference type="ARBA" id="ARBA00022691"/>
    </source>
</evidence>
<dbReference type="InterPro" id="IPR029063">
    <property type="entry name" value="SAM-dependent_MTases_sf"/>
</dbReference>
<dbReference type="GO" id="GO:0008168">
    <property type="term" value="F:methyltransferase activity"/>
    <property type="evidence" value="ECO:0007669"/>
    <property type="project" value="UniProtKB-KW"/>
</dbReference>
<gene>
    <name evidence="4" type="ORF">F7231_14870</name>
</gene>
<keyword evidence="2" id="KW-0808">Transferase</keyword>
<dbReference type="RefSeq" id="WP_166692470.1">
    <property type="nucleotide sequence ID" value="NZ_WAEL01000005.1"/>
</dbReference>
<organism evidence="4 5">
    <name type="scientific">Fibrivirga algicola</name>
    <dbReference type="NCBI Taxonomy" id="2950420"/>
    <lineage>
        <taxon>Bacteria</taxon>
        <taxon>Pseudomonadati</taxon>
        <taxon>Bacteroidota</taxon>
        <taxon>Cytophagia</taxon>
        <taxon>Cytophagales</taxon>
        <taxon>Spirosomataceae</taxon>
        <taxon>Fibrivirga</taxon>
    </lineage>
</organism>
<dbReference type="EMBL" id="WAEL01000005">
    <property type="protein sequence ID" value="NID11455.1"/>
    <property type="molecule type" value="Genomic_DNA"/>
</dbReference>
<dbReference type="Proteomes" id="UP000606008">
    <property type="component" value="Unassembled WGS sequence"/>
</dbReference>
<keyword evidence="3" id="KW-0949">S-adenosyl-L-methionine</keyword>
<dbReference type="PANTHER" id="PTHR43167">
    <property type="entry name" value="PUTATIVE (AFU_ORTHOLOGUE AFUA_6G01830)-RELATED"/>
    <property type="match status" value="1"/>
</dbReference>
<dbReference type="SUPFAM" id="SSF53335">
    <property type="entry name" value="S-adenosyl-L-methionine-dependent methyltransferases"/>
    <property type="match status" value="1"/>
</dbReference>
<evidence type="ECO:0000313" key="4">
    <source>
        <dbReference type="EMBL" id="NID11455.1"/>
    </source>
</evidence>
<name>A0ABX0QGA2_9BACT</name>
<dbReference type="InterPro" id="IPR002935">
    <property type="entry name" value="SAM_O-MeTrfase"/>
</dbReference>
<dbReference type="CDD" id="cd02440">
    <property type="entry name" value="AdoMet_MTases"/>
    <property type="match status" value="1"/>
</dbReference>
<dbReference type="Pfam" id="PF01596">
    <property type="entry name" value="Methyltransf_3"/>
    <property type="match status" value="1"/>
</dbReference>
<evidence type="ECO:0000256" key="2">
    <source>
        <dbReference type="ARBA" id="ARBA00022679"/>
    </source>
</evidence>
<keyword evidence="1 4" id="KW-0489">Methyltransferase</keyword>